<dbReference type="EC" id="6.3.2.13" evidence="2"/>
<feature type="modified residue" description="N6-carboxylysine" evidence="2">
    <location>
        <position position="241"/>
    </location>
</feature>
<feature type="domain" description="Mur ligase C-terminal" evidence="4">
    <location>
        <begin position="360"/>
        <end position="490"/>
    </location>
</feature>
<keyword evidence="2" id="KW-0460">Magnesium</keyword>
<dbReference type="Pfam" id="PF02875">
    <property type="entry name" value="Mur_ligase_C"/>
    <property type="match status" value="1"/>
</dbReference>
<dbReference type="GO" id="GO:0008360">
    <property type="term" value="P:regulation of cell shape"/>
    <property type="evidence" value="ECO:0007669"/>
    <property type="project" value="UniProtKB-KW"/>
</dbReference>
<feature type="binding site" evidence="2">
    <location>
        <position position="492"/>
    </location>
    <ligand>
        <name>meso-2,6-diaminopimelate</name>
        <dbReference type="ChEBI" id="CHEBI:57791"/>
    </ligand>
</feature>
<feature type="binding site" evidence="2">
    <location>
        <position position="209"/>
    </location>
    <ligand>
        <name>UDP-N-acetyl-alpha-D-muramoyl-L-alanyl-D-glutamate</name>
        <dbReference type="ChEBI" id="CHEBI:83900"/>
    </ligand>
</feature>
<gene>
    <name evidence="2" type="primary">murE</name>
    <name evidence="6" type="ORF">RT97_08665</name>
</gene>
<keyword evidence="2" id="KW-0547">Nucleotide-binding</keyword>
<dbReference type="Gene3D" id="3.40.1390.10">
    <property type="entry name" value="MurE/MurF, N-terminal domain"/>
    <property type="match status" value="1"/>
</dbReference>
<dbReference type="HAMAP" id="MF_00208">
    <property type="entry name" value="MurE"/>
    <property type="match status" value="1"/>
</dbReference>
<comment type="function">
    <text evidence="2">Catalyzes the addition of meso-diaminopimelic acid to the nucleotide precursor UDP-N-acetylmuramoyl-L-alanyl-D-glutamate (UMAG) in the biosynthesis of bacterial cell-wall peptidoglycan.</text>
</comment>
<dbReference type="Gene3D" id="3.40.1190.10">
    <property type="entry name" value="Mur-like, catalytic domain"/>
    <property type="match status" value="1"/>
</dbReference>
<keyword evidence="2 3" id="KW-0573">Peptidoglycan synthesis</keyword>
<dbReference type="SUPFAM" id="SSF63418">
    <property type="entry name" value="MurE/MurF N-terminal domain"/>
    <property type="match status" value="1"/>
</dbReference>
<dbReference type="GO" id="GO:0009252">
    <property type="term" value="P:peptidoglycan biosynthetic process"/>
    <property type="evidence" value="ECO:0007669"/>
    <property type="project" value="UniProtKB-UniRule"/>
</dbReference>
<dbReference type="UniPathway" id="UPA00219"/>
<dbReference type="GO" id="GO:0071555">
    <property type="term" value="P:cell wall organization"/>
    <property type="evidence" value="ECO:0007669"/>
    <property type="project" value="UniProtKB-KW"/>
</dbReference>
<evidence type="ECO:0000313" key="6">
    <source>
        <dbReference type="EMBL" id="KIQ34204.1"/>
    </source>
</evidence>
<feature type="binding site" evidence="2">
    <location>
        <position position="488"/>
    </location>
    <ligand>
        <name>meso-2,6-diaminopimelate</name>
        <dbReference type="ChEBI" id="CHEBI:57791"/>
    </ligand>
</feature>
<feature type="domain" description="Mur ligase central" evidence="5">
    <location>
        <begin position="111"/>
        <end position="336"/>
    </location>
</feature>
<dbReference type="PANTHER" id="PTHR23135:SF4">
    <property type="entry name" value="UDP-N-ACETYLMURAMOYL-L-ALANYL-D-GLUTAMATE--2,6-DIAMINOPIMELATE LIGASE MURE HOMOLOG, CHLOROPLASTIC"/>
    <property type="match status" value="1"/>
</dbReference>
<evidence type="ECO:0000259" key="4">
    <source>
        <dbReference type="Pfam" id="PF02875"/>
    </source>
</evidence>
<protein>
    <recommendedName>
        <fullName evidence="2">UDP-N-acetylmuramoyl-L-alanyl-D-glutamate--2,6-diaminopimelate ligase</fullName>
        <ecNumber evidence="2">6.3.2.13</ecNumber>
    </recommendedName>
    <alternativeName>
        <fullName evidence="2">Meso-A2pm-adding enzyme</fullName>
    </alternativeName>
    <alternativeName>
        <fullName evidence="2">Meso-diaminopimelate-adding enzyme</fullName>
    </alternativeName>
    <alternativeName>
        <fullName evidence="2">UDP-MurNAc-L-Ala-D-Glu:meso-diaminopimelate ligase</fullName>
    </alternativeName>
    <alternativeName>
        <fullName evidence="2">UDP-MurNAc-tripeptide synthetase</fullName>
    </alternativeName>
    <alternativeName>
        <fullName evidence="2">UDP-N-acetylmuramyl-tripeptide synthetase</fullName>
    </alternativeName>
</protein>
<keyword evidence="2" id="KW-0963">Cytoplasm</keyword>
<keyword evidence="2 3" id="KW-0961">Cell wall biogenesis/degradation</keyword>
<dbReference type="InterPro" id="IPR004101">
    <property type="entry name" value="Mur_ligase_C"/>
</dbReference>
<dbReference type="EMBL" id="JXQQ01000017">
    <property type="protein sequence ID" value="KIQ34204.1"/>
    <property type="molecule type" value="Genomic_DNA"/>
</dbReference>
<feature type="short sequence motif" description="Meso-diaminopimelate recognition motif" evidence="2">
    <location>
        <begin position="437"/>
        <end position="440"/>
    </location>
</feature>
<dbReference type="NCBIfam" id="TIGR01085">
    <property type="entry name" value="murE"/>
    <property type="match status" value="1"/>
</dbReference>
<feature type="binding site" evidence="2">
    <location>
        <position position="201"/>
    </location>
    <ligand>
        <name>UDP-N-acetyl-alpha-D-muramoyl-L-alanyl-D-glutamate</name>
        <dbReference type="ChEBI" id="CHEBI:83900"/>
    </ligand>
</feature>
<sequence length="520" mass="54020">MLTLTSPQLAALWLKERVQGALHADSRPVGAGDGFVAWPGAATDGRKHVAAALAQGAAACLVEYEGVDAFGFDRSEYGDRIAAYPGLKAATGPIASAFHDDPSAQLDVLAVTGTNGKTSTAWWLAESLSTLRAAGGVRAMQPDGTMERGAPSPCAVMGTLGIGVPPELTYTGLTTPDPVMMQGALRDMVAHGFGACAIEASSIGIAERRLDGTRIAVAVFTNFTQDHLDYHGSMDAYWAAKAELFRWPGLRAAVINIDDMHGASLCANLVDAGIGALDVWTVSAGGKAARLVARDIGYDAQGLQFSVAEHGTASVERLSTGLIGQYNVANLLGVLGTLRALGLSLSQAVAACANLTSVPGRMERVSVGGNAPLAVVDYAHTPDALDKALAGLRPLAQQRGGALWCLFGCGGDRDPIKRPMMAAVAERQADHVVVTSDNPRSEKPDAIISQVLRGFSHSDAAQVQPDRAAAIADAIAQAAPQDVVLIAGKGHEAWQEIAGQRLPFSDKTHALDALTRRGAA</sequence>
<keyword evidence="2 3" id="KW-0133">Cell shape</keyword>
<comment type="caution">
    <text evidence="2">Lacks conserved residue(s) required for the propagation of feature annotation.</text>
</comment>
<keyword evidence="2" id="KW-0067">ATP-binding</keyword>
<dbReference type="Proteomes" id="UP000032067">
    <property type="component" value="Unassembled WGS sequence"/>
</dbReference>
<feature type="binding site" evidence="2">
    <location>
        <begin position="113"/>
        <end position="119"/>
    </location>
    <ligand>
        <name>ATP</name>
        <dbReference type="ChEBI" id="CHEBI:30616"/>
    </ligand>
</feature>
<feature type="binding site" evidence="2">
    <location>
        <position position="413"/>
    </location>
    <ligand>
        <name>meso-2,6-diaminopimelate</name>
        <dbReference type="ChEBI" id="CHEBI:57791"/>
    </ligand>
</feature>
<feature type="binding site" evidence="2">
    <location>
        <begin position="174"/>
        <end position="175"/>
    </location>
    <ligand>
        <name>UDP-N-acetyl-alpha-D-muramoyl-L-alanyl-D-glutamate</name>
        <dbReference type="ChEBI" id="CHEBI:83900"/>
    </ligand>
</feature>
<feature type="binding site" evidence="2">
    <location>
        <position position="26"/>
    </location>
    <ligand>
        <name>UDP-N-acetyl-alpha-D-muramoyl-L-alanyl-D-glutamate</name>
        <dbReference type="ChEBI" id="CHEBI:83900"/>
    </ligand>
</feature>
<dbReference type="OrthoDB" id="9800958at2"/>
<dbReference type="SUPFAM" id="SSF53244">
    <property type="entry name" value="MurD-like peptide ligases, peptide-binding domain"/>
    <property type="match status" value="1"/>
</dbReference>
<comment type="pathway">
    <text evidence="2 3">Cell wall biogenesis; peptidoglycan biosynthesis.</text>
</comment>
<comment type="cofactor">
    <cofactor evidence="2">
        <name>Mg(2+)</name>
        <dbReference type="ChEBI" id="CHEBI:18420"/>
    </cofactor>
</comment>
<proteinExistence type="inferred from homology"/>
<dbReference type="InterPro" id="IPR005761">
    <property type="entry name" value="UDP-N-AcMur-Glu-dNH2Pim_ligase"/>
</dbReference>
<dbReference type="GO" id="GO:0008765">
    <property type="term" value="F:UDP-N-acetylmuramoylalanyl-D-glutamate-2,6-diaminopimelate ligase activity"/>
    <property type="evidence" value="ECO:0007669"/>
    <property type="project" value="UniProtKB-UniRule"/>
</dbReference>
<dbReference type="InterPro" id="IPR013221">
    <property type="entry name" value="Mur_ligase_cen"/>
</dbReference>
<comment type="subcellular location">
    <subcellularLocation>
        <location evidence="2 3">Cytoplasm</location>
    </subcellularLocation>
</comment>
<dbReference type="Pfam" id="PF08245">
    <property type="entry name" value="Mur_ligase_M"/>
    <property type="match status" value="1"/>
</dbReference>
<organism evidence="6 7">
    <name type="scientific">Variovorax paradoxus</name>
    <dbReference type="NCBI Taxonomy" id="34073"/>
    <lineage>
        <taxon>Bacteria</taxon>
        <taxon>Pseudomonadati</taxon>
        <taxon>Pseudomonadota</taxon>
        <taxon>Betaproteobacteria</taxon>
        <taxon>Burkholderiales</taxon>
        <taxon>Comamonadaceae</taxon>
        <taxon>Variovorax</taxon>
    </lineage>
</organism>
<keyword evidence="2 3" id="KW-0132">Cell division</keyword>
<evidence type="ECO:0000256" key="1">
    <source>
        <dbReference type="ARBA" id="ARBA00005898"/>
    </source>
</evidence>
<dbReference type="InterPro" id="IPR035911">
    <property type="entry name" value="MurE/MurF_N"/>
</dbReference>
<dbReference type="InterPro" id="IPR036565">
    <property type="entry name" value="Mur-like_cat_sf"/>
</dbReference>
<evidence type="ECO:0000256" key="2">
    <source>
        <dbReference type="HAMAP-Rule" id="MF_00208"/>
    </source>
</evidence>
<comment type="similarity">
    <text evidence="1 2">Belongs to the MurCDEF family. MurE subfamily.</text>
</comment>
<dbReference type="Gene3D" id="3.90.190.20">
    <property type="entry name" value="Mur ligase, C-terminal domain"/>
    <property type="match status" value="1"/>
</dbReference>
<dbReference type="PANTHER" id="PTHR23135">
    <property type="entry name" value="MUR LIGASE FAMILY MEMBER"/>
    <property type="match status" value="1"/>
</dbReference>
<keyword evidence="2 3" id="KW-0131">Cell cycle</keyword>
<comment type="PTM">
    <text evidence="2">Carboxylation is probably crucial for Mg(2+) binding and, consequently, for the gamma-phosphate positioning of ATP.</text>
</comment>
<accession>A0A0D0MTK9</accession>
<dbReference type="SUPFAM" id="SSF53623">
    <property type="entry name" value="MurD-like peptide ligases, catalytic domain"/>
    <property type="match status" value="1"/>
</dbReference>
<dbReference type="AlphaFoldDB" id="A0A0D0MTK9"/>
<dbReference type="InterPro" id="IPR036615">
    <property type="entry name" value="Mur_ligase_C_dom_sf"/>
</dbReference>
<evidence type="ECO:0000259" key="5">
    <source>
        <dbReference type="Pfam" id="PF08245"/>
    </source>
</evidence>
<comment type="caution">
    <text evidence="6">The sequence shown here is derived from an EMBL/GenBank/DDBJ whole genome shotgun (WGS) entry which is preliminary data.</text>
</comment>
<dbReference type="GO" id="GO:0005524">
    <property type="term" value="F:ATP binding"/>
    <property type="evidence" value="ECO:0007669"/>
    <property type="project" value="UniProtKB-UniRule"/>
</dbReference>
<comment type="catalytic activity">
    <reaction evidence="2">
        <text>UDP-N-acetyl-alpha-D-muramoyl-L-alanyl-D-glutamate + meso-2,6-diaminopimelate + ATP = UDP-N-acetyl-alpha-D-muramoyl-L-alanyl-gamma-D-glutamyl-meso-2,6-diaminopimelate + ADP + phosphate + H(+)</text>
        <dbReference type="Rhea" id="RHEA:23676"/>
        <dbReference type="ChEBI" id="CHEBI:15378"/>
        <dbReference type="ChEBI" id="CHEBI:30616"/>
        <dbReference type="ChEBI" id="CHEBI:43474"/>
        <dbReference type="ChEBI" id="CHEBI:57791"/>
        <dbReference type="ChEBI" id="CHEBI:83900"/>
        <dbReference type="ChEBI" id="CHEBI:83905"/>
        <dbReference type="ChEBI" id="CHEBI:456216"/>
        <dbReference type="EC" id="6.3.2.13"/>
    </reaction>
</comment>
<evidence type="ECO:0000313" key="7">
    <source>
        <dbReference type="Proteomes" id="UP000032067"/>
    </source>
</evidence>
<dbReference type="RefSeq" id="WP_042578374.1">
    <property type="nucleotide sequence ID" value="NZ_JXQQ01000017.1"/>
</dbReference>
<reference evidence="6 7" key="1">
    <citation type="submission" date="2014-12" db="EMBL/GenBank/DDBJ databases">
        <title>16Stimator: statistical estimation of ribosomal gene copy numbers from draft genome assemblies.</title>
        <authorList>
            <person name="Perisin M.A."/>
            <person name="Vetter M."/>
            <person name="Gilbert J.A."/>
            <person name="Bergelson J."/>
        </authorList>
    </citation>
    <scope>NUCLEOTIDE SEQUENCE [LARGE SCALE GENOMIC DNA]</scope>
    <source>
        <strain evidence="6 7">MEDvA23</strain>
    </source>
</reference>
<dbReference type="GO" id="GO:0005737">
    <property type="term" value="C:cytoplasm"/>
    <property type="evidence" value="ECO:0007669"/>
    <property type="project" value="UniProtKB-SubCell"/>
</dbReference>
<name>A0A0D0MTK9_VARPD</name>
<dbReference type="GO" id="GO:0000287">
    <property type="term" value="F:magnesium ion binding"/>
    <property type="evidence" value="ECO:0007669"/>
    <property type="project" value="UniProtKB-UniRule"/>
</dbReference>
<dbReference type="NCBIfam" id="NF001126">
    <property type="entry name" value="PRK00139.1-4"/>
    <property type="match status" value="1"/>
</dbReference>
<evidence type="ECO:0000256" key="3">
    <source>
        <dbReference type="RuleBase" id="RU004135"/>
    </source>
</evidence>
<keyword evidence="2 6" id="KW-0436">Ligase</keyword>
<feature type="binding site" evidence="2">
    <location>
        <begin position="437"/>
        <end position="440"/>
    </location>
    <ligand>
        <name>meso-2,6-diaminopimelate</name>
        <dbReference type="ChEBI" id="CHEBI:57791"/>
    </ligand>
</feature>
<dbReference type="GO" id="GO:0051301">
    <property type="term" value="P:cell division"/>
    <property type="evidence" value="ECO:0007669"/>
    <property type="project" value="UniProtKB-KW"/>
</dbReference>